<keyword evidence="2" id="KW-0812">Transmembrane</keyword>
<dbReference type="AlphaFoldDB" id="A0A1D1UC76"/>
<reference evidence="3 4" key="1">
    <citation type="journal article" date="2016" name="Nat. Commun.">
        <title>Extremotolerant tardigrade genome and improved radiotolerance of human cultured cells by tardigrade-unique protein.</title>
        <authorList>
            <person name="Hashimoto T."/>
            <person name="Horikawa D.D."/>
            <person name="Saito Y."/>
            <person name="Kuwahara H."/>
            <person name="Kozuka-Hata H."/>
            <person name="Shin-I T."/>
            <person name="Minakuchi Y."/>
            <person name="Ohishi K."/>
            <person name="Motoyama A."/>
            <person name="Aizu T."/>
            <person name="Enomoto A."/>
            <person name="Kondo K."/>
            <person name="Tanaka S."/>
            <person name="Hara Y."/>
            <person name="Koshikawa S."/>
            <person name="Sagara H."/>
            <person name="Miura T."/>
            <person name="Yokobori S."/>
            <person name="Miyagawa K."/>
            <person name="Suzuki Y."/>
            <person name="Kubo T."/>
            <person name="Oyama M."/>
            <person name="Kohara Y."/>
            <person name="Fujiyama A."/>
            <person name="Arakawa K."/>
            <person name="Katayama T."/>
            <person name="Toyoda A."/>
            <person name="Kunieda T."/>
        </authorList>
    </citation>
    <scope>NUCLEOTIDE SEQUENCE [LARGE SCALE GENOMIC DNA]</scope>
    <source>
        <strain evidence="3 4">YOKOZUNA-1</strain>
    </source>
</reference>
<dbReference type="Proteomes" id="UP000186922">
    <property type="component" value="Unassembled WGS sequence"/>
</dbReference>
<keyword evidence="2" id="KW-1133">Transmembrane helix</keyword>
<gene>
    <name evidence="3" type="primary">RvY_00027-1</name>
    <name evidence="3" type="synonym">RvY_00027.1</name>
    <name evidence="3" type="ORF">RvY_00027</name>
</gene>
<sequence>MENSTSSSPSISKKTGALVFFVGCAIGLVISEILVGVASQKASQEAHKASVEYIQQVRKGGNGSVDKHHPSLKSPSNPKTPPGPGAKHLATLQSTVLVSRADNNRRSTEELEWEKTHKIQETHRRKMKKSKGHEKDKPHPRRNVHKRHQKHLQTVNVIRIRAEGDGRIVTRICRPDDKNCASE</sequence>
<evidence type="ECO:0000313" key="3">
    <source>
        <dbReference type="EMBL" id="GAU87131.1"/>
    </source>
</evidence>
<dbReference type="OrthoDB" id="10668202at2759"/>
<proteinExistence type="predicted"/>
<name>A0A1D1UC76_RAMVA</name>
<feature type="region of interest" description="Disordered" evidence="1">
    <location>
        <begin position="119"/>
        <end position="149"/>
    </location>
</feature>
<evidence type="ECO:0000313" key="4">
    <source>
        <dbReference type="Proteomes" id="UP000186922"/>
    </source>
</evidence>
<keyword evidence="2" id="KW-0472">Membrane</keyword>
<evidence type="ECO:0000256" key="1">
    <source>
        <dbReference type="SAM" id="MobiDB-lite"/>
    </source>
</evidence>
<evidence type="ECO:0000256" key="2">
    <source>
        <dbReference type="SAM" id="Phobius"/>
    </source>
</evidence>
<dbReference type="EMBL" id="BDGG01000001">
    <property type="protein sequence ID" value="GAU87131.1"/>
    <property type="molecule type" value="Genomic_DNA"/>
</dbReference>
<comment type="caution">
    <text evidence="3">The sequence shown here is derived from an EMBL/GenBank/DDBJ whole genome shotgun (WGS) entry which is preliminary data.</text>
</comment>
<feature type="region of interest" description="Disordered" evidence="1">
    <location>
        <begin position="60"/>
        <end position="88"/>
    </location>
</feature>
<keyword evidence="4" id="KW-1185">Reference proteome</keyword>
<feature type="transmembrane region" description="Helical" evidence="2">
    <location>
        <begin position="17"/>
        <end position="38"/>
    </location>
</feature>
<accession>A0A1D1UC76</accession>
<feature type="compositionally biased region" description="Basic residues" evidence="1">
    <location>
        <begin position="123"/>
        <end position="149"/>
    </location>
</feature>
<organism evidence="3 4">
    <name type="scientific">Ramazzottius varieornatus</name>
    <name type="common">Water bear</name>
    <name type="synonym">Tardigrade</name>
    <dbReference type="NCBI Taxonomy" id="947166"/>
    <lineage>
        <taxon>Eukaryota</taxon>
        <taxon>Metazoa</taxon>
        <taxon>Ecdysozoa</taxon>
        <taxon>Tardigrada</taxon>
        <taxon>Eutardigrada</taxon>
        <taxon>Parachela</taxon>
        <taxon>Hypsibioidea</taxon>
        <taxon>Ramazzottiidae</taxon>
        <taxon>Ramazzottius</taxon>
    </lineage>
</organism>
<protein>
    <submittedName>
        <fullName evidence="3">Uncharacterized protein</fullName>
    </submittedName>
</protein>